<protein>
    <recommendedName>
        <fullName evidence="2">EAL domain-containing protein</fullName>
    </recommendedName>
</protein>
<dbReference type="SMART" id="SM00052">
    <property type="entry name" value="EAL"/>
    <property type="match status" value="1"/>
</dbReference>
<proteinExistence type="predicted"/>
<dbReference type="CDD" id="cd01948">
    <property type="entry name" value="EAL"/>
    <property type="match status" value="1"/>
</dbReference>
<dbReference type="InterPro" id="IPR035919">
    <property type="entry name" value="EAL_sf"/>
</dbReference>
<dbReference type="GO" id="GO:0071111">
    <property type="term" value="F:cyclic-guanylate-specific phosphodiesterase activity"/>
    <property type="evidence" value="ECO:0007669"/>
    <property type="project" value="InterPro"/>
</dbReference>
<dbReference type="InterPro" id="IPR050706">
    <property type="entry name" value="Cyclic-di-GMP_PDE-like"/>
</dbReference>
<comment type="caution">
    <text evidence="3">The sequence shown here is derived from an EMBL/GenBank/DDBJ whole genome shotgun (WGS) entry which is preliminary data.</text>
</comment>
<accession>A0A244CPQ2</accession>
<name>A0A244CPQ2_PSEDV</name>
<dbReference type="EMBL" id="MWPV01000003">
    <property type="protein sequence ID" value="OUL57466.1"/>
    <property type="molecule type" value="Genomic_DNA"/>
</dbReference>
<dbReference type="Pfam" id="PF00563">
    <property type="entry name" value="EAL"/>
    <property type="match status" value="1"/>
</dbReference>
<keyword evidence="4" id="KW-1185">Reference proteome</keyword>
<dbReference type="PANTHER" id="PTHR33121">
    <property type="entry name" value="CYCLIC DI-GMP PHOSPHODIESTERASE PDEF"/>
    <property type="match status" value="1"/>
</dbReference>
<sequence length="576" mass="64982">MQFCLFCVRLLMKLIPRRYQSILCCALVAVMCFFTLVGNYFMYGYFLNQDQSAVAILLEQSPVLPVSDVKKEILANNFVLFSNNTGLESTQIGDVYYANGLGFLVPPVWLSKSYYFILANTLCIGLFVMLMMYIKKQQRKLKKSVQLIKNSAKPIKFERLFTSNTVANLPKPAFEPLLNTTLLGLGEVNYKAFLIVDYRQASALTASQVKAMSLQIKQAIKTQFEGIGLVSIKCLPSGRMTITLAQISSELLINIEKKLHGLIAHIAGEYNKKLLGGDVKLGLCNYRTEAHETIDQALVYQLAEAALAVSRTNSWQHYYRLTYNHTYNHLLTFTAKQVMEIIDKKQYLFLFQPVFSIADGEILQHEALLRLRHKELGLLCAKQFLANVVSLADQRMLDLKVLTNVLKIIENEPGYNRVSININHATLLDVAHLSQLLSMLNAQRVEHRVAFEISLQDLSGQSIELLKTIQLLAQAKVAIVLDNIECEFKYKTQLTQLNVIGFKLDLSLVHHIEHHVLKQHSVRKIIALALQQNIPVYATGVESKAELDVLTKLGVTGAQGHYFSEPLQQLALFSQV</sequence>
<dbReference type="InterPro" id="IPR001633">
    <property type="entry name" value="EAL_dom"/>
</dbReference>
<dbReference type="AlphaFoldDB" id="A0A244CPQ2"/>
<dbReference type="Gene3D" id="3.20.20.450">
    <property type="entry name" value="EAL domain"/>
    <property type="match status" value="1"/>
</dbReference>
<evidence type="ECO:0000256" key="1">
    <source>
        <dbReference type="SAM" id="Phobius"/>
    </source>
</evidence>
<evidence type="ECO:0000313" key="4">
    <source>
        <dbReference type="Proteomes" id="UP000194841"/>
    </source>
</evidence>
<dbReference type="SUPFAM" id="SSF141868">
    <property type="entry name" value="EAL domain-like"/>
    <property type="match status" value="1"/>
</dbReference>
<feature type="transmembrane region" description="Helical" evidence="1">
    <location>
        <begin position="21"/>
        <end position="42"/>
    </location>
</feature>
<dbReference type="PANTHER" id="PTHR33121:SF79">
    <property type="entry name" value="CYCLIC DI-GMP PHOSPHODIESTERASE PDED-RELATED"/>
    <property type="match status" value="1"/>
</dbReference>
<keyword evidence="1" id="KW-0472">Membrane</keyword>
<gene>
    <name evidence="3" type="ORF">B1199_10335</name>
</gene>
<evidence type="ECO:0000259" key="2">
    <source>
        <dbReference type="PROSITE" id="PS50883"/>
    </source>
</evidence>
<evidence type="ECO:0000313" key="3">
    <source>
        <dbReference type="EMBL" id="OUL57466.1"/>
    </source>
</evidence>
<dbReference type="Proteomes" id="UP000194841">
    <property type="component" value="Unassembled WGS sequence"/>
</dbReference>
<reference evidence="3 4" key="1">
    <citation type="submission" date="2017-02" db="EMBL/GenBank/DDBJ databases">
        <title>Pseudoalteromonas ulvae TC14 Genome.</title>
        <authorList>
            <person name="Molmeret M."/>
        </authorList>
    </citation>
    <scope>NUCLEOTIDE SEQUENCE [LARGE SCALE GENOMIC DNA]</scope>
    <source>
        <strain evidence="3">TC14</strain>
    </source>
</reference>
<keyword evidence="1" id="KW-1133">Transmembrane helix</keyword>
<feature type="domain" description="EAL" evidence="2">
    <location>
        <begin position="331"/>
        <end position="576"/>
    </location>
</feature>
<organism evidence="3 4">
    <name type="scientific">Pseudoalteromonas ulvae</name>
    <dbReference type="NCBI Taxonomy" id="107327"/>
    <lineage>
        <taxon>Bacteria</taxon>
        <taxon>Pseudomonadati</taxon>
        <taxon>Pseudomonadota</taxon>
        <taxon>Gammaproteobacteria</taxon>
        <taxon>Alteromonadales</taxon>
        <taxon>Pseudoalteromonadaceae</taxon>
        <taxon>Pseudoalteromonas</taxon>
    </lineage>
</organism>
<keyword evidence="1" id="KW-0812">Transmembrane</keyword>
<feature type="transmembrane region" description="Helical" evidence="1">
    <location>
        <begin position="114"/>
        <end position="134"/>
    </location>
</feature>
<dbReference type="OrthoDB" id="5894408at2"/>
<dbReference type="PROSITE" id="PS50883">
    <property type="entry name" value="EAL"/>
    <property type="match status" value="1"/>
</dbReference>